<dbReference type="GO" id="GO:0050660">
    <property type="term" value="F:flavin adenine dinucleotide binding"/>
    <property type="evidence" value="ECO:0007669"/>
    <property type="project" value="InterPro"/>
</dbReference>
<name>A0A381TMW7_9ZZZZ</name>
<evidence type="ECO:0000256" key="3">
    <source>
        <dbReference type="ARBA" id="ARBA00023002"/>
    </source>
</evidence>
<dbReference type="InterPro" id="IPR051209">
    <property type="entry name" value="FAD-bind_Monooxygenase_sf"/>
</dbReference>
<evidence type="ECO:0000256" key="1">
    <source>
        <dbReference type="ARBA" id="ARBA00022630"/>
    </source>
</evidence>
<dbReference type="Gene3D" id="3.50.50.60">
    <property type="entry name" value="FAD/NAD(P)-binding domain"/>
    <property type="match status" value="2"/>
</dbReference>
<reference evidence="4" key="1">
    <citation type="submission" date="2018-05" db="EMBL/GenBank/DDBJ databases">
        <authorList>
            <person name="Lanie J.A."/>
            <person name="Ng W.-L."/>
            <person name="Kazmierczak K.M."/>
            <person name="Andrzejewski T.M."/>
            <person name="Davidsen T.M."/>
            <person name="Wayne K.J."/>
            <person name="Tettelin H."/>
            <person name="Glass J.I."/>
            <person name="Rusch D."/>
            <person name="Podicherti R."/>
            <person name="Tsui H.-C.T."/>
            <person name="Winkler M.E."/>
        </authorList>
    </citation>
    <scope>NUCLEOTIDE SEQUENCE</scope>
</reference>
<organism evidence="4">
    <name type="scientific">marine metagenome</name>
    <dbReference type="NCBI Taxonomy" id="408172"/>
    <lineage>
        <taxon>unclassified sequences</taxon>
        <taxon>metagenomes</taxon>
        <taxon>ecological metagenomes</taxon>
    </lineage>
</organism>
<dbReference type="GO" id="GO:0004499">
    <property type="term" value="F:N,N-dimethylaniline monooxygenase activity"/>
    <property type="evidence" value="ECO:0007669"/>
    <property type="project" value="InterPro"/>
</dbReference>
<keyword evidence="1" id="KW-0285">Flavoprotein</keyword>
<dbReference type="InterPro" id="IPR020946">
    <property type="entry name" value="Flavin_mOase-like"/>
</dbReference>
<dbReference type="PANTHER" id="PTHR42877">
    <property type="entry name" value="L-ORNITHINE N(5)-MONOOXYGENASE-RELATED"/>
    <property type="match status" value="1"/>
</dbReference>
<evidence type="ECO:0000256" key="2">
    <source>
        <dbReference type="ARBA" id="ARBA00022827"/>
    </source>
</evidence>
<dbReference type="SUPFAM" id="SSF51905">
    <property type="entry name" value="FAD/NAD(P)-binding domain"/>
    <property type="match status" value="1"/>
</dbReference>
<sequence>MHPDTTYDRTALADAMPDADLRVLLMSLVHQTGDVRWLEPPYTPKRDVNLIADPSAGFSNSVQAELRAKAIEVFAQSRSGPALTDLDTSLMIRMMSTCLGEAVPPEYAPAMRDELGFTDRDVHWSKLPDEDQIAGRNVLIVGAGVNGIVLGAKLGQLGISYTIVEKNTDVGGTWLENSYPGCGVDTPNHAYSLSFGRRYRWSRYFSLRDEIQDYLERCALEFDVQSHIRFQTTLTSSRWVESDQCWESKLEGPDGKEYLRSAFLVSAIGQFNQPRKPTIPGCGSFEGEAFHTAHWPADINLAHQRVSIIGTGASAMQIVPSIAEQVESLTIYQRSPQWVRPIPNYGKSIPSGAQWLLEHLPYYVEWFRFTMFWRYGDGLLPFLRKDPSWPYPDRALNRVNDRHREQMVDHMSDQLKDHPDIAACCLPDYPAYGKRILLDNGWYHALTLPQVHLISDPIDQITKSGISTKDGTHRTTDILIYAIGFEMMQMASRLNIKGRGGVDLRETWDGDNPTAYLGITVPGYPNFFCLLGPNTGLGHGGSAMFQAECQSRYITACIVKMLENDLATLEVHREAHDDYVERVDKEHQQMIWSHPGMTTYYRNARGRVVTVMPWRLVDYWKMTHEADLDNYHVAYRGSS</sequence>
<keyword evidence="2" id="KW-0274">FAD</keyword>
<protein>
    <recommendedName>
        <fullName evidence="5">FAD/NAD(P)-binding domain-containing protein</fullName>
    </recommendedName>
</protein>
<evidence type="ECO:0000313" key="4">
    <source>
        <dbReference type="EMBL" id="SVA15363.1"/>
    </source>
</evidence>
<accession>A0A381TMW7</accession>
<gene>
    <name evidence="4" type="ORF">METZ01_LOCUS68217</name>
</gene>
<dbReference type="GO" id="GO:0050661">
    <property type="term" value="F:NADP binding"/>
    <property type="evidence" value="ECO:0007669"/>
    <property type="project" value="InterPro"/>
</dbReference>
<keyword evidence="3" id="KW-0560">Oxidoreductase</keyword>
<dbReference type="Pfam" id="PF00743">
    <property type="entry name" value="FMO-like"/>
    <property type="match status" value="1"/>
</dbReference>
<dbReference type="InterPro" id="IPR036188">
    <property type="entry name" value="FAD/NAD-bd_sf"/>
</dbReference>
<dbReference type="AlphaFoldDB" id="A0A381TMW7"/>
<dbReference type="EMBL" id="UINC01004578">
    <property type="protein sequence ID" value="SVA15363.1"/>
    <property type="molecule type" value="Genomic_DNA"/>
</dbReference>
<dbReference type="PANTHER" id="PTHR42877:SF4">
    <property type="entry name" value="FAD_NAD(P)-BINDING DOMAIN-CONTAINING PROTEIN-RELATED"/>
    <property type="match status" value="1"/>
</dbReference>
<evidence type="ECO:0008006" key="5">
    <source>
        <dbReference type="Google" id="ProtNLM"/>
    </source>
</evidence>
<proteinExistence type="predicted"/>